<proteinExistence type="predicted"/>
<accession>A0A4R0K7Q5</accession>
<gene>
    <name evidence="1" type="ORF">E0H73_37800</name>
</gene>
<evidence type="ECO:0000313" key="2">
    <source>
        <dbReference type="Proteomes" id="UP000291144"/>
    </source>
</evidence>
<keyword evidence="2" id="KW-1185">Reference proteome</keyword>
<sequence>MGLITGLLTLPLAPVRATVALAEQIRKEAERQYYDPARIRSQLDQIARQRESGELTPDEADALEEELIERLLTAADRHNREA</sequence>
<name>A0A4R0K7Q5_9ACTN</name>
<dbReference type="OrthoDB" id="3541554at2"/>
<organism evidence="1 2">
    <name type="scientific">Kribbella pittospori</name>
    <dbReference type="NCBI Taxonomy" id="722689"/>
    <lineage>
        <taxon>Bacteria</taxon>
        <taxon>Bacillati</taxon>
        <taxon>Actinomycetota</taxon>
        <taxon>Actinomycetes</taxon>
        <taxon>Propionibacteriales</taxon>
        <taxon>Kribbellaceae</taxon>
        <taxon>Kribbella</taxon>
    </lineage>
</organism>
<dbReference type="Proteomes" id="UP000291144">
    <property type="component" value="Unassembled WGS sequence"/>
</dbReference>
<reference evidence="1 2" key="1">
    <citation type="submission" date="2019-02" db="EMBL/GenBank/DDBJ databases">
        <title>Kribbella capetownensis sp. nov. and Kribbella speibonae sp. nov., isolated from soil.</title>
        <authorList>
            <person name="Curtis S.M."/>
            <person name="Norton I."/>
            <person name="Everest G.J."/>
            <person name="Meyers P.R."/>
        </authorList>
    </citation>
    <scope>NUCLEOTIDE SEQUENCE [LARGE SCALE GENOMIC DNA]</scope>
    <source>
        <strain evidence="1 2">NRRL B-24813</strain>
    </source>
</reference>
<dbReference type="AlphaFoldDB" id="A0A4R0K7Q5"/>
<protein>
    <submittedName>
        <fullName evidence="1">Gas vesicle protein</fullName>
    </submittedName>
</protein>
<dbReference type="Pfam" id="PF05120">
    <property type="entry name" value="GvpG"/>
    <property type="match status" value="1"/>
</dbReference>
<dbReference type="RefSeq" id="WP_131364716.1">
    <property type="nucleotide sequence ID" value="NZ_SJKB01000017.1"/>
</dbReference>
<dbReference type="EMBL" id="SJKB01000017">
    <property type="protein sequence ID" value="TCC54954.1"/>
    <property type="molecule type" value="Genomic_DNA"/>
</dbReference>
<dbReference type="InterPro" id="IPR007804">
    <property type="entry name" value="GvpG"/>
</dbReference>
<evidence type="ECO:0000313" key="1">
    <source>
        <dbReference type="EMBL" id="TCC54954.1"/>
    </source>
</evidence>
<comment type="caution">
    <text evidence="1">The sequence shown here is derived from an EMBL/GenBank/DDBJ whole genome shotgun (WGS) entry which is preliminary data.</text>
</comment>